<evidence type="ECO:0000256" key="1">
    <source>
        <dbReference type="SAM" id="MobiDB-lite"/>
    </source>
</evidence>
<name>A0AAE1ACF4_9GAST</name>
<dbReference type="PANTHER" id="PTHR33244">
    <property type="entry name" value="INTEGRASE CATALYTIC DOMAIN-CONTAINING PROTEIN-RELATED"/>
    <property type="match status" value="1"/>
</dbReference>
<dbReference type="AlphaFoldDB" id="A0AAE1ACF4"/>
<dbReference type="PANTHER" id="PTHR33244:SF3">
    <property type="entry name" value="PEPTIDASE A2 DOMAIN-CONTAINING PROTEIN"/>
    <property type="match status" value="1"/>
</dbReference>
<comment type="caution">
    <text evidence="2">The sequence shown here is derived from an EMBL/GenBank/DDBJ whole genome shotgun (WGS) entry which is preliminary data.</text>
</comment>
<feature type="region of interest" description="Disordered" evidence="1">
    <location>
        <begin position="64"/>
        <end position="170"/>
    </location>
</feature>
<evidence type="ECO:0000313" key="2">
    <source>
        <dbReference type="EMBL" id="KAK3785289.1"/>
    </source>
</evidence>
<sequence length="170" mass="18788">MSIGDRCFVQNQTGNSPKRWDRTGIVVDVGANDQYIVKIDGSGRLTSRNRRFLRQFQPASMVIQPAPAPSSLNDRLFPSSEEETPIGQKRIRETYGAHAETNPANAPVEEQIGIPEPSSEPQTLEPSRKGETRVPAALKRLLSHNRAGLKEEIKPHGQGGRQLRDKSDAP</sequence>
<evidence type="ECO:0000313" key="3">
    <source>
        <dbReference type="Proteomes" id="UP001283361"/>
    </source>
</evidence>
<proteinExistence type="predicted"/>
<gene>
    <name evidence="2" type="ORF">RRG08_015972</name>
</gene>
<reference evidence="2" key="1">
    <citation type="journal article" date="2023" name="G3 (Bethesda)">
        <title>A reference genome for the long-term kleptoplast-retaining sea slug Elysia crispata morphotype clarki.</title>
        <authorList>
            <person name="Eastman K.E."/>
            <person name="Pendleton A.L."/>
            <person name="Shaikh M.A."/>
            <person name="Suttiyut T."/>
            <person name="Ogas R."/>
            <person name="Tomko P."/>
            <person name="Gavelis G."/>
            <person name="Widhalm J.R."/>
            <person name="Wisecaver J.H."/>
        </authorList>
    </citation>
    <scope>NUCLEOTIDE SEQUENCE</scope>
    <source>
        <strain evidence="2">ECLA1</strain>
    </source>
</reference>
<keyword evidence="3" id="KW-1185">Reference proteome</keyword>
<dbReference type="Proteomes" id="UP001283361">
    <property type="component" value="Unassembled WGS sequence"/>
</dbReference>
<accession>A0AAE1ACF4</accession>
<organism evidence="2 3">
    <name type="scientific">Elysia crispata</name>
    <name type="common">lettuce slug</name>
    <dbReference type="NCBI Taxonomy" id="231223"/>
    <lineage>
        <taxon>Eukaryota</taxon>
        <taxon>Metazoa</taxon>
        <taxon>Spiralia</taxon>
        <taxon>Lophotrochozoa</taxon>
        <taxon>Mollusca</taxon>
        <taxon>Gastropoda</taxon>
        <taxon>Heterobranchia</taxon>
        <taxon>Euthyneura</taxon>
        <taxon>Panpulmonata</taxon>
        <taxon>Sacoglossa</taxon>
        <taxon>Placobranchoidea</taxon>
        <taxon>Plakobranchidae</taxon>
        <taxon>Elysia</taxon>
    </lineage>
</organism>
<dbReference type="EMBL" id="JAWDGP010002145">
    <property type="protein sequence ID" value="KAK3785289.1"/>
    <property type="molecule type" value="Genomic_DNA"/>
</dbReference>
<protein>
    <submittedName>
        <fullName evidence="2">Uncharacterized protein</fullName>
    </submittedName>
</protein>